<keyword evidence="5 9" id="KW-0064">Aspartyl protease</keyword>
<evidence type="ECO:0000256" key="6">
    <source>
        <dbReference type="ARBA" id="ARBA00022801"/>
    </source>
</evidence>
<evidence type="ECO:0000313" key="13">
    <source>
        <dbReference type="Proteomes" id="UP000183639"/>
    </source>
</evidence>
<comment type="pathway">
    <text evidence="9">Protein modification; lipoprotein biosynthesis (signal peptide cleavage).</text>
</comment>
<dbReference type="EC" id="3.4.23.36" evidence="9"/>
<dbReference type="AlphaFoldDB" id="A0A1I3HKJ8"/>
<dbReference type="GO" id="GO:0004190">
    <property type="term" value="F:aspartic-type endopeptidase activity"/>
    <property type="evidence" value="ECO:0007669"/>
    <property type="project" value="UniProtKB-UniRule"/>
</dbReference>
<comment type="caution">
    <text evidence="9">Lacks conserved residue(s) required for the propagation of feature annotation.</text>
</comment>
<sequence length="147" mass="16555">MAFCLFVVLLVLDQVVKSYVSTAMLLGETIPVVPGIFHITYILNPGAAFGMLAHQRWFFILAGIIIVAAFLYYYPRLRRQCGWFHYGCVALLSGAVGNLIDRIRNGLVIDFIDFRVWPVFNIADIAIVLGVASMIYAILYKMKDTED</sequence>
<protein>
    <recommendedName>
        <fullName evidence="9">Lipoprotein signal peptidase</fullName>
        <ecNumber evidence="9">3.4.23.36</ecNumber>
    </recommendedName>
    <alternativeName>
        <fullName evidence="9">Prolipoprotein signal peptidase</fullName>
    </alternativeName>
    <alternativeName>
        <fullName evidence="9">Signal peptidase II</fullName>
        <shortName evidence="9">SPase II</shortName>
    </alternativeName>
</protein>
<comment type="similarity">
    <text evidence="1 9 11">Belongs to the peptidase A8 family.</text>
</comment>
<dbReference type="UniPathway" id="UPA00665"/>
<dbReference type="RefSeq" id="WP_075445626.1">
    <property type="nucleotide sequence ID" value="NZ_FOQK01000031.1"/>
</dbReference>
<evidence type="ECO:0000256" key="3">
    <source>
        <dbReference type="ARBA" id="ARBA00022670"/>
    </source>
</evidence>
<comment type="catalytic activity">
    <reaction evidence="9 10">
        <text>Release of signal peptides from bacterial membrane prolipoproteins. Hydrolyzes -Xaa-Yaa-Zaa-|-(S,diacylglyceryl)Cys-, in which Xaa is hydrophobic (preferably Leu), and Yaa (Ala or Ser) and Zaa (Gly or Ala) have small, neutral side chains.</text>
        <dbReference type="EC" id="3.4.23.36"/>
    </reaction>
</comment>
<evidence type="ECO:0000256" key="10">
    <source>
        <dbReference type="RuleBase" id="RU000594"/>
    </source>
</evidence>
<feature type="active site" evidence="9">
    <location>
        <position position="110"/>
    </location>
</feature>
<dbReference type="PRINTS" id="PR00781">
    <property type="entry name" value="LIPOSIGPTASE"/>
</dbReference>
<feature type="transmembrane region" description="Helical" evidence="9">
    <location>
        <begin position="120"/>
        <end position="139"/>
    </location>
</feature>
<dbReference type="InterPro" id="IPR001872">
    <property type="entry name" value="Peptidase_A8"/>
</dbReference>
<dbReference type="GO" id="GO:0005886">
    <property type="term" value="C:plasma membrane"/>
    <property type="evidence" value="ECO:0007669"/>
    <property type="project" value="UniProtKB-SubCell"/>
</dbReference>
<organism evidence="12 13">
    <name type="scientific">Selenomonas ruminantium</name>
    <dbReference type="NCBI Taxonomy" id="971"/>
    <lineage>
        <taxon>Bacteria</taxon>
        <taxon>Bacillati</taxon>
        <taxon>Bacillota</taxon>
        <taxon>Negativicutes</taxon>
        <taxon>Selenomonadales</taxon>
        <taxon>Selenomonadaceae</taxon>
        <taxon>Selenomonas</taxon>
    </lineage>
</organism>
<keyword evidence="8 9" id="KW-0472">Membrane</keyword>
<dbReference type="EMBL" id="FOQK01000031">
    <property type="protein sequence ID" value="SFI36256.1"/>
    <property type="molecule type" value="Genomic_DNA"/>
</dbReference>
<keyword evidence="4 9" id="KW-0812">Transmembrane</keyword>
<accession>A0A1I3HKJ8</accession>
<feature type="transmembrane region" description="Helical" evidence="9">
    <location>
        <begin position="57"/>
        <end position="74"/>
    </location>
</feature>
<dbReference type="OrthoDB" id="9810259at2"/>
<evidence type="ECO:0000256" key="2">
    <source>
        <dbReference type="ARBA" id="ARBA00022475"/>
    </source>
</evidence>
<dbReference type="GO" id="GO:0006508">
    <property type="term" value="P:proteolysis"/>
    <property type="evidence" value="ECO:0007669"/>
    <property type="project" value="UniProtKB-KW"/>
</dbReference>
<dbReference type="HAMAP" id="MF_00161">
    <property type="entry name" value="LspA"/>
    <property type="match status" value="1"/>
</dbReference>
<feature type="transmembrane region" description="Helical" evidence="9">
    <location>
        <begin position="81"/>
        <end position="100"/>
    </location>
</feature>
<comment type="function">
    <text evidence="9 10">This protein specifically catalyzes the removal of signal peptides from prolipoproteins.</text>
</comment>
<evidence type="ECO:0000313" key="12">
    <source>
        <dbReference type="EMBL" id="SFI36256.1"/>
    </source>
</evidence>
<evidence type="ECO:0000256" key="9">
    <source>
        <dbReference type="HAMAP-Rule" id="MF_00161"/>
    </source>
</evidence>
<gene>
    <name evidence="9" type="primary">lspA</name>
    <name evidence="12" type="ORF">SAMN04487861_13134</name>
</gene>
<keyword evidence="3 9" id="KW-0645">Protease</keyword>
<proteinExistence type="inferred from homology"/>
<dbReference type="PANTHER" id="PTHR33695">
    <property type="entry name" value="LIPOPROTEIN SIGNAL PEPTIDASE"/>
    <property type="match status" value="1"/>
</dbReference>
<feature type="active site" evidence="9">
    <location>
        <position position="124"/>
    </location>
</feature>
<name>A0A1I3HKJ8_SELRU</name>
<reference evidence="12 13" key="1">
    <citation type="submission" date="2016-10" db="EMBL/GenBank/DDBJ databases">
        <authorList>
            <person name="de Groot N.N."/>
        </authorList>
    </citation>
    <scope>NUCLEOTIDE SEQUENCE [LARGE SCALE GENOMIC DNA]</scope>
    <source>
        <strain evidence="12 13">Z108</strain>
    </source>
</reference>
<keyword evidence="2 9" id="KW-1003">Cell membrane</keyword>
<evidence type="ECO:0000256" key="1">
    <source>
        <dbReference type="ARBA" id="ARBA00006139"/>
    </source>
</evidence>
<comment type="subcellular location">
    <subcellularLocation>
        <location evidence="9">Cell membrane</location>
        <topology evidence="9">Multi-pass membrane protein</topology>
    </subcellularLocation>
</comment>
<evidence type="ECO:0000256" key="5">
    <source>
        <dbReference type="ARBA" id="ARBA00022750"/>
    </source>
</evidence>
<evidence type="ECO:0000256" key="8">
    <source>
        <dbReference type="ARBA" id="ARBA00023136"/>
    </source>
</evidence>
<evidence type="ECO:0000256" key="4">
    <source>
        <dbReference type="ARBA" id="ARBA00022692"/>
    </source>
</evidence>
<evidence type="ECO:0000256" key="11">
    <source>
        <dbReference type="RuleBase" id="RU004181"/>
    </source>
</evidence>
<keyword evidence="7 9" id="KW-1133">Transmembrane helix</keyword>
<keyword evidence="6 9" id="KW-0378">Hydrolase</keyword>
<evidence type="ECO:0000256" key="7">
    <source>
        <dbReference type="ARBA" id="ARBA00022989"/>
    </source>
</evidence>
<dbReference type="Pfam" id="PF01252">
    <property type="entry name" value="Peptidase_A8"/>
    <property type="match status" value="1"/>
</dbReference>
<dbReference type="PANTHER" id="PTHR33695:SF1">
    <property type="entry name" value="LIPOPROTEIN SIGNAL PEPTIDASE"/>
    <property type="match status" value="1"/>
</dbReference>
<dbReference type="Proteomes" id="UP000183639">
    <property type="component" value="Unassembled WGS sequence"/>
</dbReference>
<dbReference type="PROSITE" id="PS00855">
    <property type="entry name" value="SPASE_II"/>
    <property type="match status" value="1"/>
</dbReference>
<dbReference type="NCBIfam" id="TIGR00077">
    <property type="entry name" value="lspA"/>
    <property type="match status" value="1"/>
</dbReference>